<dbReference type="OMA" id="INTCAIL"/>
<feature type="transmembrane region" description="Helical" evidence="7">
    <location>
        <begin position="390"/>
        <end position="418"/>
    </location>
</feature>
<feature type="transmembrane region" description="Helical" evidence="7">
    <location>
        <begin position="73"/>
        <end position="94"/>
    </location>
</feature>
<dbReference type="FunFam" id="1.20.1250.20:FF:000423">
    <property type="entry name" value="Putative inorganic phosphate cotransporter-like Protein"/>
    <property type="match status" value="1"/>
</dbReference>
<sequence>MVQYKDEVSPNRDENLKKPMIAYRYFIMAIIFIATVVVFSVRNVINVAIIAMVDKSSANHSTSARFDWNQHDQGIVLGSYYYTYAPIQIVAGALTDKFDPVHLMIGAQVISTICSFITPYSASMGVFYIAGVRMLMGLVHGVTLPTMYVLIEKWFLPSEIGLAQGLMASGCDFGNAMVTVFAAWISSKSLWGGWPAGFFIMGIINVIFLIVWTVMVSSSPQSNRFVSNYEKNLLKINMHSTDKTQKKKATPWIKLLTSIPLWSIIITKGLIGLAYSVIQTKVPVYLASVLGYDIQNNGLINSLFYIAVALSQLVCGPLSNYIITKGWLSKIITRKLFESIALAGIISSLVTVCYSDDNSHLIIACLILAMFSYGFNLGGDVPIIPEMAPALVGTAFGISNALACASGFIAPALVGAILGDNAGSQSKWILAFQIVAALQLIALLLFGLFATTEPQSWAKFDDEETDPQSVETVDGDVKH</sequence>
<evidence type="ECO:0000256" key="7">
    <source>
        <dbReference type="SAM" id="Phobius"/>
    </source>
</evidence>
<feature type="transmembrane region" description="Helical" evidence="7">
    <location>
        <begin position="162"/>
        <end position="185"/>
    </location>
</feature>
<evidence type="ECO:0000313" key="9">
    <source>
        <dbReference type="EnsemblMetazoa" id="tetur01g09940.1"/>
    </source>
</evidence>
<keyword evidence="4" id="KW-0769">Symport</keyword>
<dbReference type="InterPro" id="IPR050382">
    <property type="entry name" value="MFS_Na/Anion_cotransporter"/>
</dbReference>
<keyword evidence="5 7" id="KW-1133">Transmembrane helix</keyword>
<reference evidence="10" key="1">
    <citation type="submission" date="2011-08" db="EMBL/GenBank/DDBJ databases">
        <authorList>
            <person name="Rombauts S."/>
        </authorList>
    </citation>
    <scope>NUCLEOTIDE SEQUENCE</scope>
    <source>
        <strain evidence="10">London</strain>
    </source>
</reference>
<dbReference type="SUPFAM" id="SSF103473">
    <property type="entry name" value="MFS general substrate transporter"/>
    <property type="match status" value="1"/>
</dbReference>
<evidence type="ECO:0000259" key="8">
    <source>
        <dbReference type="PROSITE" id="PS50850"/>
    </source>
</evidence>
<accession>T1JSB6</accession>
<dbReference type="InterPro" id="IPR011701">
    <property type="entry name" value="MFS"/>
</dbReference>
<evidence type="ECO:0000313" key="10">
    <source>
        <dbReference type="Proteomes" id="UP000015104"/>
    </source>
</evidence>
<dbReference type="GO" id="GO:0006820">
    <property type="term" value="P:monoatomic anion transport"/>
    <property type="evidence" value="ECO:0007669"/>
    <property type="project" value="TreeGrafter"/>
</dbReference>
<feature type="transmembrane region" description="Helical" evidence="7">
    <location>
        <begin position="298"/>
        <end position="324"/>
    </location>
</feature>
<evidence type="ECO:0000256" key="4">
    <source>
        <dbReference type="ARBA" id="ARBA00022847"/>
    </source>
</evidence>
<reference evidence="9" key="2">
    <citation type="submission" date="2015-06" db="UniProtKB">
        <authorList>
            <consortium name="EnsemblMetazoa"/>
        </authorList>
    </citation>
    <scope>IDENTIFICATION</scope>
</reference>
<comment type="subcellular location">
    <subcellularLocation>
        <location evidence="1">Membrane</location>
        <topology evidence="1">Multi-pass membrane protein</topology>
    </subcellularLocation>
</comment>
<feature type="transmembrane region" description="Helical" evidence="7">
    <location>
        <begin position="255"/>
        <end position="278"/>
    </location>
</feature>
<feature type="transmembrane region" description="Helical" evidence="7">
    <location>
        <begin position="191"/>
        <end position="215"/>
    </location>
</feature>
<dbReference type="FunFam" id="1.20.1250.20:FF:000003">
    <property type="entry name" value="Solute carrier family 17 member 3"/>
    <property type="match status" value="1"/>
</dbReference>
<dbReference type="EnsemblMetazoa" id="tetur01g09940.1">
    <property type="protein sequence ID" value="tetur01g09940.1"/>
    <property type="gene ID" value="tetur01g09940"/>
</dbReference>
<dbReference type="OrthoDB" id="6493426at2759"/>
<feature type="transmembrane region" description="Helical" evidence="7">
    <location>
        <begin position="126"/>
        <end position="150"/>
    </location>
</feature>
<evidence type="ECO:0000256" key="2">
    <source>
        <dbReference type="ARBA" id="ARBA00022448"/>
    </source>
</evidence>
<dbReference type="AlphaFoldDB" id="T1JSB6"/>
<feature type="domain" description="Major facilitator superfamily (MFS) profile" evidence="8">
    <location>
        <begin position="27"/>
        <end position="454"/>
    </location>
</feature>
<dbReference type="Pfam" id="PF07690">
    <property type="entry name" value="MFS_1"/>
    <property type="match status" value="1"/>
</dbReference>
<dbReference type="InterPro" id="IPR020846">
    <property type="entry name" value="MFS_dom"/>
</dbReference>
<dbReference type="STRING" id="32264.T1JSB6"/>
<feature type="transmembrane region" description="Helical" evidence="7">
    <location>
        <begin position="430"/>
        <end position="450"/>
    </location>
</feature>
<keyword evidence="6 7" id="KW-0472">Membrane</keyword>
<keyword evidence="10" id="KW-1185">Reference proteome</keyword>
<dbReference type="PANTHER" id="PTHR11662">
    <property type="entry name" value="SOLUTE CARRIER FAMILY 17"/>
    <property type="match status" value="1"/>
</dbReference>
<dbReference type="eggNOG" id="KOG2532">
    <property type="taxonomic scope" value="Eukaryota"/>
</dbReference>
<dbReference type="PROSITE" id="PS50850">
    <property type="entry name" value="MFS"/>
    <property type="match status" value="1"/>
</dbReference>
<dbReference type="EMBL" id="CAEY01000459">
    <property type="status" value="NOT_ANNOTATED_CDS"/>
    <property type="molecule type" value="Genomic_DNA"/>
</dbReference>
<evidence type="ECO:0000256" key="5">
    <source>
        <dbReference type="ARBA" id="ARBA00022989"/>
    </source>
</evidence>
<keyword evidence="3 7" id="KW-0812">Transmembrane</keyword>
<dbReference type="KEGG" id="tut:107362131"/>
<feature type="transmembrane region" description="Helical" evidence="7">
    <location>
        <begin position="336"/>
        <end position="354"/>
    </location>
</feature>
<organism evidence="9 10">
    <name type="scientific">Tetranychus urticae</name>
    <name type="common">Two-spotted spider mite</name>
    <dbReference type="NCBI Taxonomy" id="32264"/>
    <lineage>
        <taxon>Eukaryota</taxon>
        <taxon>Metazoa</taxon>
        <taxon>Ecdysozoa</taxon>
        <taxon>Arthropoda</taxon>
        <taxon>Chelicerata</taxon>
        <taxon>Arachnida</taxon>
        <taxon>Acari</taxon>
        <taxon>Acariformes</taxon>
        <taxon>Trombidiformes</taxon>
        <taxon>Prostigmata</taxon>
        <taxon>Eleutherengona</taxon>
        <taxon>Raphignathae</taxon>
        <taxon>Tetranychoidea</taxon>
        <taxon>Tetranychidae</taxon>
        <taxon>Tetranychus</taxon>
    </lineage>
</organism>
<evidence type="ECO:0000256" key="6">
    <source>
        <dbReference type="ARBA" id="ARBA00023136"/>
    </source>
</evidence>
<feature type="transmembrane region" description="Helical" evidence="7">
    <location>
        <begin position="101"/>
        <end position="120"/>
    </location>
</feature>
<dbReference type="PANTHER" id="PTHR11662:SF399">
    <property type="entry name" value="FI19708P1-RELATED"/>
    <property type="match status" value="1"/>
</dbReference>
<protein>
    <recommendedName>
        <fullName evidence="8">Major facilitator superfamily (MFS) profile domain-containing protein</fullName>
    </recommendedName>
</protein>
<dbReference type="InterPro" id="IPR036259">
    <property type="entry name" value="MFS_trans_sf"/>
</dbReference>
<dbReference type="Gene3D" id="1.20.1250.20">
    <property type="entry name" value="MFS general substrate transporter like domains"/>
    <property type="match status" value="2"/>
</dbReference>
<dbReference type="HOGENOM" id="CLU_001265_5_0_1"/>
<evidence type="ECO:0000256" key="1">
    <source>
        <dbReference type="ARBA" id="ARBA00004141"/>
    </source>
</evidence>
<dbReference type="GO" id="GO:0016020">
    <property type="term" value="C:membrane"/>
    <property type="evidence" value="ECO:0007669"/>
    <property type="project" value="UniProtKB-SubCell"/>
</dbReference>
<feature type="transmembrane region" description="Helical" evidence="7">
    <location>
        <begin position="25"/>
        <end position="53"/>
    </location>
</feature>
<keyword evidence="2" id="KW-0813">Transport</keyword>
<dbReference type="GO" id="GO:0015293">
    <property type="term" value="F:symporter activity"/>
    <property type="evidence" value="ECO:0007669"/>
    <property type="project" value="UniProtKB-KW"/>
</dbReference>
<dbReference type="Proteomes" id="UP000015104">
    <property type="component" value="Unassembled WGS sequence"/>
</dbReference>
<evidence type="ECO:0000256" key="3">
    <source>
        <dbReference type="ARBA" id="ARBA00022692"/>
    </source>
</evidence>
<gene>
    <name evidence="9" type="primary">107362131</name>
</gene>
<proteinExistence type="predicted"/>
<feature type="transmembrane region" description="Helical" evidence="7">
    <location>
        <begin position="360"/>
        <end position="378"/>
    </location>
</feature>
<name>T1JSB6_TETUR</name>